<reference evidence="1 2" key="1">
    <citation type="journal article" date="2022" name="bioRxiv">
        <title>The genome of the oomycete Peronosclerospora sorghi, a cosmopolitan pathogen of maize and sorghum, is inflated with dispersed pseudogenes.</title>
        <authorList>
            <person name="Fletcher K."/>
            <person name="Martin F."/>
            <person name="Isakeit T."/>
            <person name="Cavanaugh K."/>
            <person name="Magill C."/>
            <person name="Michelmore R."/>
        </authorList>
    </citation>
    <scope>NUCLEOTIDE SEQUENCE [LARGE SCALE GENOMIC DNA]</scope>
    <source>
        <strain evidence="1">P6</strain>
    </source>
</reference>
<keyword evidence="2" id="KW-1185">Reference proteome</keyword>
<protein>
    <submittedName>
        <fullName evidence="1">Uncharacterized protein</fullName>
    </submittedName>
</protein>
<evidence type="ECO:0000313" key="1">
    <source>
        <dbReference type="EMBL" id="KAI9919027.1"/>
    </source>
</evidence>
<evidence type="ECO:0000313" key="2">
    <source>
        <dbReference type="Proteomes" id="UP001163321"/>
    </source>
</evidence>
<name>A0ACC0WJT0_9STRA</name>
<proteinExistence type="predicted"/>
<dbReference type="Proteomes" id="UP001163321">
    <property type="component" value="Chromosome 12"/>
</dbReference>
<accession>A0ACC0WJT0</accession>
<gene>
    <name evidence="1" type="ORF">PsorP6_011516</name>
</gene>
<sequence>MRATRCASNYIGKRREKRWNPPSNYILRTTSSTLAVPEEKTPSSSEVKFVVGNEPINEKKH</sequence>
<comment type="caution">
    <text evidence="1">The sequence shown here is derived from an EMBL/GenBank/DDBJ whole genome shotgun (WGS) entry which is preliminary data.</text>
</comment>
<organism evidence="1 2">
    <name type="scientific">Peronosclerospora sorghi</name>
    <dbReference type="NCBI Taxonomy" id="230839"/>
    <lineage>
        <taxon>Eukaryota</taxon>
        <taxon>Sar</taxon>
        <taxon>Stramenopiles</taxon>
        <taxon>Oomycota</taxon>
        <taxon>Peronosporomycetes</taxon>
        <taxon>Peronosporales</taxon>
        <taxon>Peronosporaceae</taxon>
        <taxon>Peronosclerospora</taxon>
    </lineage>
</organism>
<dbReference type="EMBL" id="CM047591">
    <property type="protein sequence ID" value="KAI9919027.1"/>
    <property type="molecule type" value="Genomic_DNA"/>
</dbReference>